<feature type="signal peptide" evidence="1">
    <location>
        <begin position="1"/>
        <end position="26"/>
    </location>
</feature>
<dbReference type="Proteomes" id="UP000294599">
    <property type="component" value="Unassembled WGS sequence"/>
</dbReference>
<feature type="chain" id="PRO_5030099348" evidence="1">
    <location>
        <begin position="27"/>
        <end position="488"/>
    </location>
</feature>
<accession>A0A4R3LP22</accession>
<dbReference type="Pfam" id="PF01841">
    <property type="entry name" value="Transglut_core"/>
    <property type="match status" value="1"/>
</dbReference>
<keyword evidence="1" id="KW-0732">Signal</keyword>
<dbReference type="SUPFAM" id="SSF54001">
    <property type="entry name" value="Cysteine proteinases"/>
    <property type="match status" value="1"/>
</dbReference>
<dbReference type="PANTHER" id="PTHR33490">
    <property type="entry name" value="BLR5614 PROTEIN-RELATED"/>
    <property type="match status" value="1"/>
</dbReference>
<protein>
    <submittedName>
        <fullName evidence="3">Transglutaminase superfamily protein</fullName>
    </submittedName>
</protein>
<gene>
    <name evidence="3" type="ORF">EDC25_10194</name>
</gene>
<evidence type="ECO:0000256" key="1">
    <source>
        <dbReference type="SAM" id="SignalP"/>
    </source>
</evidence>
<name>A0A4R3LP22_9GAMM</name>
<dbReference type="EMBL" id="SMAF01000001">
    <property type="protein sequence ID" value="TCT01239.1"/>
    <property type="molecule type" value="Genomic_DNA"/>
</dbReference>
<sequence>MMAAMNLLKYTFAFLLALSVASPAAARGTPAAATTDTSQQWLTVLLSGRKVGHMRIEREFADDKVTTRQFMSFEMGRAGIGVVMTTLEEHEETPDGQPLAFSSLSTISGLQMRSEGRRIDGERFALKSGAVGAMRESEMTWPEGALLSWGIERQLRGMGTEPGTKVQVTAFNAMMGQAMQVETEVIGPSMVTLPSGTEELIETRETMNMPGGSVSSRSWMDAQWRMQRTIMEVMGDELELLACSQACAEAPNQPAEILTSSLVQVPEAIDDKLLGRPLTLVVESEVELSGWPGIDGQKITALGNGRYRIDTLSATADPMPGPGERDLARTDWLDYDTPSVKALLEEAVSEAGNAERMQILQDRVHRHINRKSLNIGYASAGDAARLREGDCTEHALLLAALGRSLGIPTRVVNGLAYAGEFEGNRSVFVPHAWVTAWTGERWQAFDAALPGPQLRIAMVADDGDPWRFYSGLEAIGRLRVASIRARDE</sequence>
<keyword evidence="4" id="KW-1185">Reference proteome</keyword>
<evidence type="ECO:0000313" key="4">
    <source>
        <dbReference type="Proteomes" id="UP000294599"/>
    </source>
</evidence>
<dbReference type="AlphaFoldDB" id="A0A4R3LP22"/>
<comment type="caution">
    <text evidence="3">The sequence shown here is derived from an EMBL/GenBank/DDBJ whole genome shotgun (WGS) entry which is preliminary data.</text>
</comment>
<proteinExistence type="predicted"/>
<evidence type="ECO:0000313" key="3">
    <source>
        <dbReference type="EMBL" id="TCT01239.1"/>
    </source>
</evidence>
<dbReference type="InterPro" id="IPR038765">
    <property type="entry name" value="Papain-like_cys_pep_sf"/>
</dbReference>
<dbReference type="Gene3D" id="3.10.620.30">
    <property type="match status" value="1"/>
</dbReference>
<evidence type="ECO:0000259" key="2">
    <source>
        <dbReference type="SMART" id="SM00460"/>
    </source>
</evidence>
<dbReference type="SMART" id="SM00460">
    <property type="entry name" value="TGc"/>
    <property type="match status" value="1"/>
</dbReference>
<feature type="domain" description="Transglutaminase-like" evidence="2">
    <location>
        <begin position="383"/>
        <end position="449"/>
    </location>
</feature>
<organism evidence="3 4">
    <name type="scientific">Pseudofulvimonas gallinarii</name>
    <dbReference type="NCBI Taxonomy" id="634155"/>
    <lineage>
        <taxon>Bacteria</taxon>
        <taxon>Pseudomonadati</taxon>
        <taxon>Pseudomonadota</taxon>
        <taxon>Gammaproteobacteria</taxon>
        <taxon>Lysobacterales</taxon>
        <taxon>Rhodanobacteraceae</taxon>
        <taxon>Pseudofulvimonas</taxon>
    </lineage>
</organism>
<dbReference type="InterPro" id="IPR002931">
    <property type="entry name" value="Transglutaminase-like"/>
</dbReference>
<reference evidence="3 4" key="1">
    <citation type="submission" date="2019-03" db="EMBL/GenBank/DDBJ databases">
        <title>Genomic Encyclopedia of Type Strains, Phase IV (KMG-IV): sequencing the most valuable type-strain genomes for metagenomic binning, comparative biology and taxonomic classification.</title>
        <authorList>
            <person name="Goeker M."/>
        </authorList>
    </citation>
    <scope>NUCLEOTIDE SEQUENCE [LARGE SCALE GENOMIC DNA]</scope>
    <source>
        <strain evidence="3 4">DSM 21944</strain>
    </source>
</reference>